<dbReference type="VEuPathDB" id="FungiDB:MAPG_06118"/>
<evidence type="ECO:0000313" key="3">
    <source>
        <dbReference type="EnsemblFungi" id="MAPG_06118T0"/>
    </source>
</evidence>
<protein>
    <recommendedName>
        <fullName evidence="5">Ankyrin repeat protein</fullName>
    </recommendedName>
</protein>
<accession>A0A0C4E169</accession>
<dbReference type="STRING" id="644358.A0A0C4E169"/>
<reference evidence="2" key="2">
    <citation type="submission" date="2010-05" db="EMBL/GenBank/DDBJ databases">
        <title>The Genome Sequence of Magnaporthe poae strain ATCC 64411.</title>
        <authorList>
            <consortium name="The Broad Institute Genome Sequencing Platform"/>
            <consortium name="Broad Institute Genome Sequencing Center for Infectious Disease"/>
            <person name="Ma L.-J."/>
            <person name="Dead R."/>
            <person name="Young S."/>
            <person name="Zeng Q."/>
            <person name="Koehrsen M."/>
            <person name="Alvarado L."/>
            <person name="Berlin A."/>
            <person name="Chapman S.B."/>
            <person name="Chen Z."/>
            <person name="Freedman E."/>
            <person name="Gellesch M."/>
            <person name="Goldberg J."/>
            <person name="Griggs A."/>
            <person name="Gujja S."/>
            <person name="Heilman E.R."/>
            <person name="Heiman D."/>
            <person name="Hepburn T."/>
            <person name="Howarth C."/>
            <person name="Jen D."/>
            <person name="Larson L."/>
            <person name="Mehta T."/>
            <person name="Neiman D."/>
            <person name="Pearson M."/>
            <person name="Roberts A."/>
            <person name="Saif S."/>
            <person name="Shea T."/>
            <person name="Shenoy N."/>
            <person name="Sisk P."/>
            <person name="Stolte C."/>
            <person name="Sykes S."/>
            <person name="Walk T."/>
            <person name="White J."/>
            <person name="Yandava C."/>
            <person name="Haas B."/>
            <person name="Nusbaum C."/>
            <person name="Birren B."/>
        </authorList>
    </citation>
    <scope>NUCLEOTIDE SEQUENCE</scope>
    <source>
        <strain evidence="2">ATCC 64411</strain>
    </source>
</reference>
<dbReference type="eggNOG" id="KOG0192">
    <property type="taxonomic scope" value="Eukaryota"/>
</dbReference>
<reference evidence="3" key="5">
    <citation type="submission" date="2015-06" db="UniProtKB">
        <authorList>
            <consortium name="EnsemblFungi"/>
        </authorList>
    </citation>
    <scope>IDENTIFICATION</scope>
    <source>
        <strain evidence="3">ATCC 64411</strain>
    </source>
</reference>
<sequence>MNALGLAVDRRYFDLADLLLSHGAAGEEEGLNGFYASCDVNDKAPGGSEQEETTEDTILGGGTRPDRVSLLGLKLQSHGLASLESISYLARVHALAAEQQQDQSRGVRINPLCNESAGLSAVHMLALFPAERWNSHAQTSERIVQKVLDMFPDRASLGPHAVHSRHGTPLSAAVINANAPVVAALLQSAFAADLDAPVRVEIDDGLVQEETSPRALAVLLAEDAMRRFEQAAAAAAATAVVDNGRQQEPAEKPTPSFPYSADEFARLRRRLDVASMLAPLTDSTTNATTIGTPPPPSADFYAAKMLEYEQAMAHAAPPPHSCPPSATPLPDTTPAPTTTPMQQLESHANRLNLAAAVDARDPDMPVDLSVVTEEVPSGWYEGVEMDAKMALRIFLKSFRSGDSGFGDPVTGFMDKTFNTRRGR</sequence>
<feature type="region of interest" description="Disordered" evidence="1">
    <location>
        <begin position="42"/>
        <end position="61"/>
    </location>
</feature>
<feature type="region of interest" description="Disordered" evidence="1">
    <location>
        <begin position="312"/>
        <end position="342"/>
    </location>
</feature>
<evidence type="ECO:0000256" key="1">
    <source>
        <dbReference type="SAM" id="MobiDB-lite"/>
    </source>
</evidence>
<dbReference type="EnsemblFungi" id="MAPG_06118T0">
    <property type="protein sequence ID" value="MAPG_06118T0"/>
    <property type="gene ID" value="MAPG_06118"/>
</dbReference>
<dbReference type="EMBL" id="ADBL01001466">
    <property type="status" value="NOT_ANNOTATED_CDS"/>
    <property type="molecule type" value="Genomic_DNA"/>
</dbReference>
<keyword evidence="4" id="KW-1185">Reference proteome</keyword>
<gene>
    <name evidence="2" type="ORF">MAPG_06118</name>
</gene>
<reference evidence="3" key="4">
    <citation type="journal article" date="2015" name="G3 (Bethesda)">
        <title>Genome sequences of three phytopathogenic species of the Magnaporthaceae family of fungi.</title>
        <authorList>
            <person name="Okagaki L.H."/>
            <person name="Nunes C.C."/>
            <person name="Sailsbery J."/>
            <person name="Clay B."/>
            <person name="Brown D."/>
            <person name="John T."/>
            <person name="Oh Y."/>
            <person name="Young N."/>
            <person name="Fitzgerald M."/>
            <person name="Haas B.J."/>
            <person name="Zeng Q."/>
            <person name="Young S."/>
            <person name="Adiconis X."/>
            <person name="Fan L."/>
            <person name="Levin J.Z."/>
            <person name="Mitchell T.K."/>
            <person name="Okubara P.A."/>
            <person name="Farman M.L."/>
            <person name="Kohn L.M."/>
            <person name="Birren B."/>
            <person name="Ma L.-J."/>
            <person name="Dean R.A."/>
        </authorList>
    </citation>
    <scope>NUCLEOTIDE SEQUENCE</scope>
    <source>
        <strain evidence="3">ATCC 64411 / 73-15</strain>
    </source>
</reference>
<reference evidence="4" key="1">
    <citation type="submission" date="2010-05" db="EMBL/GenBank/DDBJ databases">
        <title>The genome sequence of Magnaporthe poae strain ATCC 64411.</title>
        <authorList>
            <person name="Ma L.-J."/>
            <person name="Dead R."/>
            <person name="Young S."/>
            <person name="Zeng Q."/>
            <person name="Koehrsen M."/>
            <person name="Alvarado L."/>
            <person name="Berlin A."/>
            <person name="Chapman S.B."/>
            <person name="Chen Z."/>
            <person name="Freedman E."/>
            <person name="Gellesch M."/>
            <person name="Goldberg J."/>
            <person name="Griggs A."/>
            <person name="Gujja S."/>
            <person name="Heilman E.R."/>
            <person name="Heiman D."/>
            <person name="Hepburn T."/>
            <person name="Howarth C."/>
            <person name="Jen D."/>
            <person name="Larson L."/>
            <person name="Mehta T."/>
            <person name="Neiman D."/>
            <person name="Pearson M."/>
            <person name="Roberts A."/>
            <person name="Saif S."/>
            <person name="Shea T."/>
            <person name="Shenoy N."/>
            <person name="Sisk P."/>
            <person name="Stolte C."/>
            <person name="Sykes S."/>
            <person name="Walk T."/>
            <person name="White J."/>
            <person name="Yandava C."/>
            <person name="Haas B."/>
            <person name="Nusbaum C."/>
            <person name="Birren B."/>
        </authorList>
    </citation>
    <scope>NUCLEOTIDE SEQUENCE [LARGE SCALE GENOMIC DNA]</scope>
    <source>
        <strain evidence="4">ATCC 64411 / 73-15</strain>
    </source>
</reference>
<dbReference type="EMBL" id="GL876970">
    <property type="protein sequence ID" value="KLU87113.1"/>
    <property type="molecule type" value="Genomic_DNA"/>
</dbReference>
<dbReference type="Proteomes" id="UP000011715">
    <property type="component" value="Unassembled WGS sequence"/>
</dbReference>
<proteinExistence type="predicted"/>
<name>A0A0C4E169_MAGP6</name>
<dbReference type="AlphaFoldDB" id="A0A0C4E169"/>
<evidence type="ECO:0000313" key="2">
    <source>
        <dbReference type="EMBL" id="KLU87113.1"/>
    </source>
</evidence>
<organism evidence="3 4">
    <name type="scientific">Magnaporthiopsis poae (strain ATCC 64411 / 73-15)</name>
    <name type="common">Kentucky bluegrass fungus</name>
    <name type="synonym">Magnaporthe poae</name>
    <dbReference type="NCBI Taxonomy" id="644358"/>
    <lineage>
        <taxon>Eukaryota</taxon>
        <taxon>Fungi</taxon>
        <taxon>Dikarya</taxon>
        <taxon>Ascomycota</taxon>
        <taxon>Pezizomycotina</taxon>
        <taxon>Sordariomycetes</taxon>
        <taxon>Sordariomycetidae</taxon>
        <taxon>Magnaporthales</taxon>
        <taxon>Magnaporthaceae</taxon>
        <taxon>Magnaporthiopsis</taxon>
    </lineage>
</organism>
<feature type="compositionally biased region" description="Pro residues" evidence="1">
    <location>
        <begin position="316"/>
        <end position="333"/>
    </location>
</feature>
<evidence type="ECO:0000313" key="4">
    <source>
        <dbReference type="Proteomes" id="UP000011715"/>
    </source>
</evidence>
<evidence type="ECO:0008006" key="5">
    <source>
        <dbReference type="Google" id="ProtNLM"/>
    </source>
</evidence>
<feature type="region of interest" description="Disordered" evidence="1">
    <location>
        <begin position="240"/>
        <end position="260"/>
    </location>
</feature>
<reference evidence="2" key="3">
    <citation type="submission" date="2011-03" db="EMBL/GenBank/DDBJ databases">
        <title>Annotation of Magnaporthe poae ATCC 64411.</title>
        <authorList>
            <person name="Ma L.-J."/>
            <person name="Dead R."/>
            <person name="Young S.K."/>
            <person name="Zeng Q."/>
            <person name="Gargeya S."/>
            <person name="Fitzgerald M."/>
            <person name="Haas B."/>
            <person name="Abouelleil A."/>
            <person name="Alvarado L."/>
            <person name="Arachchi H.M."/>
            <person name="Berlin A."/>
            <person name="Brown A."/>
            <person name="Chapman S.B."/>
            <person name="Chen Z."/>
            <person name="Dunbar C."/>
            <person name="Freedman E."/>
            <person name="Gearin G."/>
            <person name="Gellesch M."/>
            <person name="Goldberg J."/>
            <person name="Griggs A."/>
            <person name="Gujja S."/>
            <person name="Heiman D."/>
            <person name="Howarth C."/>
            <person name="Larson L."/>
            <person name="Lui A."/>
            <person name="MacDonald P.J.P."/>
            <person name="Mehta T."/>
            <person name="Montmayeur A."/>
            <person name="Murphy C."/>
            <person name="Neiman D."/>
            <person name="Pearson M."/>
            <person name="Priest M."/>
            <person name="Roberts A."/>
            <person name="Saif S."/>
            <person name="Shea T."/>
            <person name="Shenoy N."/>
            <person name="Sisk P."/>
            <person name="Stolte C."/>
            <person name="Sykes S."/>
            <person name="Yandava C."/>
            <person name="Wortman J."/>
            <person name="Nusbaum C."/>
            <person name="Birren B."/>
        </authorList>
    </citation>
    <scope>NUCLEOTIDE SEQUENCE</scope>
    <source>
        <strain evidence="2">ATCC 64411</strain>
    </source>
</reference>